<organism evidence="3 4">
    <name type="scientific">Bagarius yarrelli</name>
    <name type="common">Goonch</name>
    <name type="synonym">Bagrus yarrelli</name>
    <dbReference type="NCBI Taxonomy" id="175774"/>
    <lineage>
        <taxon>Eukaryota</taxon>
        <taxon>Metazoa</taxon>
        <taxon>Chordata</taxon>
        <taxon>Craniata</taxon>
        <taxon>Vertebrata</taxon>
        <taxon>Euteleostomi</taxon>
        <taxon>Actinopterygii</taxon>
        <taxon>Neopterygii</taxon>
        <taxon>Teleostei</taxon>
        <taxon>Ostariophysi</taxon>
        <taxon>Siluriformes</taxon>
        <taxon>Sisoridae</taxon>
        <taxon>Sisorinae</taxon>
        <taxon>Bagarius</taxon>
    </lineage>
</organism>
<feature type="coiled-coil region" evidence="1">
    <location>
        <begin position="71"/>
        <end position="133"/>
    </location>
</feature>
<sequence>MRQIQEQGWTDQIRKRKKRCKMKEDRKKIRAAKGMNLGRKRGLYAEQRLSVEKQLQSLLVDDEAAADAVTVSNLEEQLKCAMETNSQLLKTITDQSAELDELRTQHRQVKLDLRTATTKVDEMTNLLKNIQEQMQRTCFGGSVLEFRWECLRVLVEVSQSSGAGVLVSWCTRSKTQKRADTSDVESVASEREVEVSQATVERQEEALEPDDKDDQELTVSVEEREATGREIVDYVKTVEEEDEKLSDTRWACKEKALKALLKVMSSVVKVPSDITEQEPPDTPAEEMPGYT</sequence>
<dbReference type="Proteomes" id="UP000319801">
    <property type="component" value="Unassembled WGS sequence"/>
</dbReference>
<gene>
    <name evidence="3" type="ORF">Baya_9779</name>
</gene>
<feature type="region of interest" description="Disordered" evidence="2">
    <location>
        <begin position="272"/>
        <end position="291"/>
    </location>
</feature>
<keyword evidence="3" id="KW-0813">Transport</keyword>
<dbReference type="AlphaFoldDB" id="A0A556U8A4"/>
<keyword evidence="3" id="KW-0406">Ion transport</keyword>
<accession>A0A556U8A4</accession>
<evidence type="ECO:0000256" key="2">
    <source>
        <dbReference type="SAM" id="MobiDB-lite"/>
    </source>
</evidence>
<reference evidence="3 4" key="1">
    <citation type="journal article" date="2019" name="Genome Biol. Evol.">
        <title>Whole-Genome Sequencing of the Giant Devil Catfish, Bagarius yarrelli.</title>
        <authorList>
            <person name="Jiang W."/>
            <person name="Lv Y."/>
            <person name="Cheng L."/>
            <person name="Yang K."/>
            <person name="Chao B."/>
            <person name="Wang X."/>
            <person name="Li Y."/>
            <person name="Pan X."/>
            <person name="You X."/>
            <person name="Zhang Y."/>
            <person name="Yang J."/>
            <person name="Li J."/>
            <person name="Zhang X."/>
            <person name="Liu S."/>
            <person name="Sun C."/>
            <person name="Yang J."/>
            <person name="Shi Q."/>
        </authorList>
    </citation>
    <scope>NUCLEOTIDE SEQUENCE [LARGE SCALE GENOMIC DNA]</scope>
    <source>
        <strain evidence="3">JWS20170419001</strain>
        <tissue evidence="3">Muscle</tissue>
    </source>
</reference>
<evidence type="ECO:0000313" key="4">
    <source>
        <dbReference type="Proteomes" id="UP000319801"/>
    </source>
</evidence>
<dbReference type="EMBL" id="VCAZ01000062">
    <property type="protein sequence ID" value="TSN95665.1"/>
    <property type="molecule type" value="Genomic_DNA"/>
</dbReference>
<feature type="compositionally biased region" description="Polar residues" evidence="2">
    <location>
        <begin position="1"/>
        <end position="10"/>
    </location>
</feature>
<proteinExistence type="predicted"/>
<dbReference type="OrthoDB" id="551053at2759"/>
<name>A0A556U8A4_BAGYA</name>
<keyword evidence="4" id="KW-1185">Reference proteome</keyword>
<keyword evidence="3" id="KW-0407">Ion channel</keyword>
<evidence type="ECO:0000313" key="3">
    <source>
        <dbReference type="EMBL" id="TSN95665.1"/>
    </source>
</evidence>
<dbReference type="GO" id="GO:0034220">
    <property type="term" value="P:monoatomic ion transmembrane transport"/>
    <property type="evidence" value="ECO:0007669"/>
    <property type="project" value="UniProtKB-KW"/>
</dbReference>
<keyword evidence="1" id="KW-0175">Coiled coil</keyword>
<evidence type="ECO:0000256" key="1">
    <source>
        <dbReference type="SAM" id="Coils"/>
    </source>
</evidence>
<feature type="region of interest" description="Disordered" evidence="2">
    <location>
        <begin position="1"/>
        <end position="21"/>
    </location>
</feature>
<protein>
    <submittedName>
        <fullName evidence="3">Sodium channel and clathrin linker 1</fullName>
    </submittedName>
</protein>
<comment type="caution">
    <text evidence="3">The sequence shown here is derived from an EMBL/GenBank/DDBJ whole genome shotgun (WGS) entry which is preliminary data.</text>
</comment>
<feature type="region of interest" description="Disordered" evidence="2">
    <location>
        <begin position="179"/>
        <end position="217"/>
    </location>
</feature>
<feature type="compositionally biased region" description="Acidic residues" evidence="2">
    <location>
        <begin position="206"/>
        <end position="216"/>
    </location>
</feature>